<evidence type="ECO:0000313" key="2">
    <source>
        <dbReference type="EMBL" id="GAA3264953.1"/>
    </source>
</evidence>
<proteinExistence type="predicted"/>
<evidence type="ECO:0000256" key="1">
    <source>
        <dbReference type="SAM" id="Phobius"/>
    </source>
</evidence>
<gene>
    <name evidence="2" type="ORF">GCM10010469_35070</name>
</gene>
<comment type="caution">
    <text evidence="2">The sequence shown here is derived from an EMBL/GenBank/DDBJ whole genome shotgun (WGS) entry which is preliminary data.</text>
</comment>
<dbReference type="EMBL" id="BAAAUW010000015">
    <property type="protein sequence ID" value="GAA3264953.1"/>
    <property type="molecule type" value="Genomic_DNA"/>
</dbReference>
<evidence type="ECO:0008006" key="4">
    <source>
        <dbReference type="Google" id="ProtNLM"/>
    </source>
</evidence>
<keyword evidence="1" id="KW-0472">Membrane</keyword>
<sequence length="278" mass="29446">MHDRDVTDTEEDAELRVLLQRMVPHLEAPADRMRQVRRRVRLRRQRRAAAAGALAMVGLALWLSTGSPRVPSDAALPAAFPPAEADTNFRRYTTVSGLSLTLPPEWRALDVPRGDDTTVVYAAVQPLTADRVPTGCGDPTGTVDTFTCAPLSALVRGGILVAFEILDGTTSTPPPGTRLTPTPAPGDACRSLGGKLQYAALVLPAPKQARSVLRVSICLGEPPHTPANDSGPSSSPTADLHRDISDAFDIETAPNGTAEAWGDLLDQASALIGSARHD</sequence>
<evidence type="ECO:0000313" key="3">
    <source>
        <dbReference type="Proteomes" id="UP001500728"/>
    </source>
</evidence>
<accession>A0ABP6QZH6</accession>
<organism evidence="2 3">
    <name type="scientific">Streptomyces labedae</name>
    <dbReference type="NCBI Taxonomy" id="285569"/>
    <lineage>
        <taxon>Bacteria</taxon>
        <taxon>Bacillati</taxon>
        <taxon>Actinomycetota</taxon>
        <taxon>Actinomycetes</taxon>
        <taxon>Kitasatosporales</taxon>
        <taxon>Streptomycetaceae</taxon>
        <taxon>Streptomyces</taxon>
    </lineage>
</organism>
<keyword evidence="1" id="KW-0812">Transmembrane</keyword>
<reference evidence="3" key="1">
    <citation type="journal article" date="2019" name="Int. J. Syst. Evol. Microbiol.">
        <title>The Global Catalogue of Microorganisms (GCM) 10K type strain sequencing project: providing services to taxonomists for standard genome sequencing and annotation.</title>
        <authorList>
            <consortium name="The Broad Institute Genomics Platform"/>
            <consortium name="The Broad Institute Genome Sequencing Center for Infectious Disease"/>
            <person name="Wu L."/>
            <person name="Ma J."/>
        </authorList>
    </citation>
    <scope>NUCLEOTIDE SEQUENCE [LARGE SCALE GENOMIC DNA]</scope>
    <source>
        <strain evidence="3">JCM 9381</strain>
    </source>
</reference>
<feature type="transmembrane region" description="Helical" evidence="1">
    <location>
        <begin position="47"/>
        <end position="64"/>
    </location>
</feature>
<protein>
    <recommendedName>
        <fullName evidence="4">Tat pathway signal sequence domain protein</fullName>
    </recommendedName>
</protein>
<name>A0ABP6QZH6_9ACTN</name>
<dbReference type="Proteomes" id="UP001500728">
    <property type="component" value="Unassembled WGS sequence"/>
</dbReference>
<keyword evidence="1" id="KW-1133">Transmembrane helix</keyword>
<keyword evidence="3" id="KW-1185">Reference proteome</keyword>